<organism evidence="9 10">
    <name type="scientific">Rhizopus oryzae</name>
    <name type="common">Mucormycosis agent</name>
    <name type="synonym">Rhizopus arrhizus var. delemar</name>
    <dbReference type="NCBI Taxonomy" id="64495"/>
    <lineage>
        <taxon>Eukaryota</taxon>
        <taxon>Fungi</taxon>
        <taxon>Fungi incertae sedis</taxon>
        <taxon>Mucoromycota</taxon>
        <taxon>Mucoromycotina</taxon>
        <taxon>Mucoromycetes</taxon>
        <taxon>Mucorales</taxon>
        <taxon>Mucorineae</taxon>
        <taxon>Rhizopodaceae</taxon>
        <taxon>Rhizopus</taxon>
    </lineage>
</organism>
<reference evidence="9" key="1">
    <citation type="journal article" date="2020" name="Microb. Genom.">
        <title>Genetic diversity of clinical and environmental Mucorales isolates obtained from an investigation of mucormycosis cases among solid organ transplant recipients.</title>
        <authorList>
            <person name="Nguyen M.H."/>
            <person name="Kaul D."/>
            <person name="Muto C."/>
            <person name="Cheng S.J."/>
            <person name="Richter R.A."/>
            <person name="Bruno V.M."/>
            <person name="Liu G."/>
            <person name="Beyhan S."/>
            <person name="Sundermann A.J."/>
            <person name="Mounaud S."/>
            <person name="Pasculle A.W."/>
            <person name="Nierman W.C."/>
            <person name="Driscoll E."/>
            <person name="Cumbie R."/>
            <person name="Clancy C.J."/>
            <person name="Dupont C.L."/>
        </authorList>
    </citation>
    <scope>NUCLEOTIDE SEQUENCE</scope>
    <source>
        <strain evidence="9">GL11</strain>
    </source>
</reference>
<dbReference type="Proteomes" id="UP000716291">
    <property type="component" value="Unassembled WGS sequence"/>
</dbReference>
<evidence type="ECO:0000256" key="3">
    <source>
        <dbReference type="ARBA" id="ARBA00023054"/>
    </source>
</evidence>
<dbReference type="InterPro" id="IPR050384">
    <property type="entry name" value="Endophilin_SH3RF"/>
</dbReference>
<keyword evidence="10" id="KW-1185">Reference proteome</keyword>
<gene>
    <name evidence="9" type="ORF">G6F64_006506</name>
</gene>
<dbReference type="InterPro" id="IPR001452">
    <property type="entry name" value="SH3_domain"/>
</dbReference>
<evidence type="ECO:0000313" key="10">
    <source>
        <dbReference type="Proteomes" id="UP000716291"/>
    </source>
</evidence>
<evidence type="ECO:0000256" key="4">
    <source>
        <dbReference type="ARBA" id="ARBA00023136"/>
    </source>
</evidence>
<evidence type="ECO:0000256" key="6">
    <source>
        <dbReference type="SAM" id="Coils"/>
    </source>
</evidence>
<comment type="subcellular location">
    <subcellularLocation>
        <location evidence="1">Membrane</location>
        <topology evidence="1">Peripheral membrane protein</topology>
    </subcellularLocation>
</comment>
<accession>A0A9P6X8M7</accession>
<dbReference type="SMART" id="SM00326">
    <property type="entry name" value="SH3"/>
    <property type="match status" value="3"/>
</dbReference>
<feature type="compositionally biased region" description="Polar residues" evidence="7">
    <location>
        <begin position="273"/>
        <end position="282"/>
    </location>
</feature>
<evidence type="ECO:0000256" key="5">
    <source>
        <dbReference type="PROSITE-ProRule" id="PRU00192"/>
    </source>
</evidence>
<keyword evidence="3 6" id="KW-0175">Coiled coil</keyword>
<feature type="coiled-coil region" evidence="6">
    <location>
        <begin position="438"/>
        <end position="465"/>
    </location>
</feature>
<protein>
    <recommendedName>
        <fullName evidence="8">SH3 domain-containing protein</fullName>
    </recommendedName>
</protein>
<keyword evidence="4" id="KW-0472">Membrane</keyword>
<dbReference type="PANTHER" id="PTHR14167:SF81">
    <property type="entry name" value="ENDOPHILIN-A"/>
    <property type="match status" value="1"/>
</dbReference>
<feature type="compositionally biased region" description="Pro residues" evidence="7">
    <location>
        <begin position="283"/>
        <end position="306"/>
    </location>
</feature>
<evidence type="ECO:0000256" key="1">
    <source>
        <dbReference type="ARBA" id="ARBA00004170"/>
    </source>
</evidence>
<dbReference type="InterPro" id="IPR036028">
    <property type="entry name" value="SH3-like_dom_sf"/>
</dbReference>
<sequence length="469" mass="52011">MTAEFYKVIYDYETDQKDELSVKEGELLRITNKENTDWWIAERLNQSNSFGLVPSNFLEAIQLGIVIQDYEAQNEQEVDLKKDDKVIIFERDEHWTKGELNGKTGIFPSNHVEEYSTERSKNGFKLAAYGVKQGGIGSILAGGLLKRTSVKENSENNTELPKVPSRRPSTFDNSHSKKIESTAAVKAMVLHDYSAENEDEIGLIRGEYITVIDQPEQSGWWKGTNESGQIGIFPSNFVQIIEQPPPRPTRARPPTVKSEDQPGAPPPIPVGTRPSSLLTSPRASPPSRPLTSPPIGRPVTSPPRRPPSINTKNHKRTPSIPVVSPDLPPLSPVHNTRPVIPRPTSSVDAAMNNMAKPPKINFTPKQHTAIPATTNTPSAPTIPVATPVLPAANVPVTATATPGPVAPPRPTSIQESHPPIPKRSMPPPPNEEIEKIIQKELDKLRQEFELKLQQERKRLEELIYSHFQK</sequence>
<dbReference type="AlphaFoldDB" id="A0A9P6X8M7"/>
<comment type="caution">
    <text evidence="9">The sequence shown here is derived from an EMBL/GenBank/DDBJ whole genome shotgun (WGS) entry which is preliminary data.</text>
</comment>
<dbReference type="Gene3D" id="2.30.30.40">
    <property type="entry name" value="SH3 Domains"/>
    <property type="match status" value="3"/>
</dbReference>
<evidence type="ECO:0000313" key="9">
    <source>
        <dbReference type="EMBL" id="KAG1307827.1"/>
    </source>
</evidence>
<dbReference type="PANTHER" id="PTHR14167">
    <property type="entry name" value="SH3 DOMAIN-CONTAINING"/>
    <property type="match status" value="1"/>
</dbReference>
<feature type="domain" description="SH3" evidence="8">
    <location>
        <begin position="182"/>
        <end position="243"/>
    </location>
</feature>
<dbReference type="SUPFAM" id="SSF50044">
    <property type="entry name" value="SH3-domain"/>
    <property type="match status" value="3"/>
</dbReference>
<feature type="domain" description="SH3" evidence="8">
    <location>
        <begin position="1"/>
        <end position="63"/>
    </location>
</feature>
<evidence type="ECO:0000256" key="2">
    <source>
        <dbReference type="ARBA" id="ARBA00022443"/>
    </source>
</evidence>
<feature type="compositionally biased region" description="Pro residues" evidence="7">
    <location>
        <begin position="418"/>
        <end position="430"/>
    </location>
</feature>
<dbReference type="CDD" id="cd00174">
    <property type="entry name" value="SH3"/>
    <property type="match status" value="2"/>
</dbReference>
<evidence type="ECO:0000256" key="7">
    <source>
        <dbReference type="SAM" id="MobiDB-lite"/>
    </source>
</evidence>
<keyword evidence="2 5" id="KW-0728">SH3 domain</keyword>
<dbReference type="Pfam" id="PF00018">
    <property type="entry name" value="SH3_1"/>
    <property type="match status" value="2"/>
</dbReference>
<feature type="region of interest" description="Disordered" evidence="7">
    <location>
        <begin position="152"/>
        <end position="175"/>
    </location>
</feature>
<name>A0A9P6X8M7_RHIOR</name>
<evidence type="ECO:0000259" key="8">
    <source>
        <dbReference type="PROSITE" id="PS50002"/>
    </source>
</evidence>
<dbReference type="PROSITE" id="PS50002">
    <property type="entry name" value="SH3"/>
    <property type="match status" value="3"/>
</dbReference>
<feature type="region of interest" description="Disordered" evidence="7">
    <location>
        <begin position="399"/>
        <end position="430"/>
    </location>
</feature>
<proteinExistence type="predicted"/>
<dbReference type="Pfam" id="PF14604">
    <property type="entry name" value="SH3_9"/>
    <property type="match status" value="1"/>
</dbReference>
<dbReference type="PRINTS" id="PR00452">
    <property type="entry name" value="SH3DOMAIN"/>
</dbReference>
<dbReference type="EMBL" id="JAANQT010000876">
    <property type="protein sequence ID" value="KAG1307827.1"/>
    <property type="molecule type" value="Genomic_DNA"/>
</dbReference>
<feature type="region of interest" description="Disordered" evidence="7">
    <location>
        <begin position="241"/>
        <end position="340"/>
    </location>
</feature>
<feature type="domain" description="SH3" evidence="8">
    <location>
        <begin position="64"/>
        <end position="117"/>
    </location>
</feature>
<dbReference type="OrthoDB" id="5340910at2759"/>